<keyword evidence="3" id="KW-1185">Reference proteome</keyword>
<reference evidence="3" key="1">
    <citation type="submission" date="2017-02" db="EMBL/GenBank/DDBJ databases">
        <authorList>
            <person name="Varghese N."/>
            <person name="Submissions S."/>
        </authorList>
    </citation>
    <scope>NUCLEOTIDE SEQUENCE [LARGE SCALE GENOMIC DNA]</scope>
    <source>
        <strain evidence="3">ATCC BAA-73</strain>
    </source>
</reference>
<evidence type="ECO:0000259" key="1">
    <source>
        <dbReference type="Pfam" id="PF12392"/>
    </source>
</evidence>
<organism evidence="2 3">
    <name type="scientific">Selenihalanaerobacter shriftii</name>
    <dbReference type="NCBI Taxonomy" id="142842"/>
    <lineage>
        <taxon>Bacteria</taxon>
        <taxon>Bacillati</taxon>
        <taxon>Bacillota</taxon>
        <taxon>Clostridia</taxon>
        <taxon>Halanaerobiales</taxon>
        <taxon>Halobacteroidaceae</taxon>
        <taxon>Selenihalanaerobacter</taxon>
    </lineage>
</organism>
<protein>
    <submittedName>
        <fullName evidence="2">Putative protease</fullName>
    </submittedName>
</protein>
<feature type="domain" description="Peptidase U32 collagenase" evidence="1">
    <location>
        <begin position="393"/>
        <end position="512"/>
    </location>
</feature>
<dbReference type="GO" id="GO:0008233">
    <property type="term" value="F:peptidase activity"/>
    <property type="evidence" value="ECO:0007669"/>
    <property type="project" value="UniProtKB-KW"/>
</dbReference>
<dbReference type="SUPFAM" id="SSF110395">
    <property type="entry name" value="CutC-like"/>
    <property type="match status" value="1"/>
</dbReference>
<dbReference type="InterPro" id="IPR051454">
    <property type="entry name" value="RNA/ubiquinone_mod_enzymes"/>
</dbReference>
<accession>A0A1T4LXI4</accession>
<evidence type="ECO:0000313" key="2">
    <source>
        <dbReference type="EMBL" id="SJZ59450.1"/>
    </source>
</evidence>
<dbReference type="InterPro" id="IPR001539">
    <property type="entry name" value="Peptidase_U32"/>
</dbReference>
<dbReference type="InterPro" id="IPR036822">
    <property type="entry name" value="CutC-like_dom_sf"/>
</dbReference>
<evidence type="ECO:0000313" key="3">
    <source>
        <dbReference type="Proteomes" id="UP000190625"/>
    </source>
</evidence>
<dbReference type="Proteomes" id="UP000190625">
    <property type="component" value="Unassembled WGS sequence"/>
</dbReference>
<keyword evidence="2" id="KW-0378">Hydrolase</keyword>
<sequence>MYNYQLDEIELLSPVGNRDSLYAAVQNGCDAIYLGGKSFNARENAENFSLKELKEVFNYAHIRGVRVYVTVNTLYKDEEIEEVLRFIEKIYDYGVDGVIVQDLGAARLINKAFPDLELHASTQLTIHNLEGAKYLEKLGFSRVVLARELSLKEIKLIIEETNLEVEAFVHGALCVCYSGQCLMSSLIGGRSGNRGRCAQPCRLPYTLVDLESEEVIGEEFANTHLLSPKDINTLEILPDLIDIGITSLKIEGRMKRSEYTALLTKIYRKYINNYLGNRQQNYKVNTKDQDKITQIFNRGDFIPGYYLGKDDLDLISYQRPKNWGLKIGEVISYDYQSKDCKIRLSKEINPGDGIEIWTDKDKNPGLTLSDFEKIDDNIIQIKITGRIRKGNPVYKTADKELLENLQETYHLPDTINKIEVYGHLTAKLGEAMELNIWEDDGHYVSAKSTFIPEEARKQPITKDDLKEQLNKLGNTPYTFENIELDIDNNLFIPISKINELRRDAVDKLNQTRSKQFINTPKNNKIKKENLKLASANIENKEELTVYLKQVDYMEAILEVGIDRVYCDNKGLNLNEINDLVQMAKNYDTELFIKLPQIARQNEMKKVKQQIKELETSKIDGYLVPQLGVAQLLKKSNKKLIADYPVNNFNSYIINHWKDEGYNGVVLSPELNLQEIRELAKYNNINKELIVYGHLPMMITEYCPIGSVVTGFDFDKDCNRECLQKNYGLLDRKDMIVPIEADPATCSTILYNSQFLYLVDYLSEITEVNCQSYRLDFILEDKDEAIEILQAYRAKINNESFDFARLKAKMGRKGYTKGHFYRGVE</sequence>
<dbReference type="InterPro" id="IPR020988">
    <property type="entry name" value="Pept_U32_collagenase"/>
</dbReference>
<name>A0A1T4LXI4_9FIRM</name>
<proteinExistence type="predicted"/>
<gene>
    <name evidence="2" type="ORF">SAMN02745118_01287</name>
</gene>
<dbReference type="PANTHER" id="PTHR30217">
    <property type="entry name" value="PEPTIDASE U32 FAMILY"/>
    <property type="match status" value="1"/>
</dbReference>
<dbReference type="Pfam" id="PF12392">
    <property type="entry name" value="DUF3656"/>
    <property type="match status" value="1"/>
</dbReference>
<dbReference type="GO" id="GO:0006508">
    <property type="term" value="P:proteolysis"/>
    <property type="evidence" value="ECO:0007669"/>
    <property type="project" value="UniProtKB-KW"/>
</dbReference>
<dbReference type="PANTHER" id="PTHR30217:SF10">
    <property type="entry name" value="23S RRNA 5-HYDROXYCYTIDINE C2501 SYNTHASE"/>
    <property type="match status" value="1"/>
</dbReference>
<dbReference type="STRING" id="142842.SAMN02745118_01287"/>
<dbReference type="AlphaFoldDB" id="A0A1T4LXI4"/>
<dbReference type="Pfam" id="PF01136">
    <property type="entry name" value="Peptidase_U32"/>
    <property type="match status" value="2"/>
</dbReference>
<dbReference type="OrthoDB" id="9807498at2"/>
<dbReference type="EMBL" id="FUWM01000009">
    <property type="protein sequence ID" value="SJZ59450.1"/>
    <property type="molecule type" value="Genomic_DNA"/>
</dbReference>
<dbReference type="RefSeq" id="WP_078809771.1">
    <property type="nucleotide sequence ID" value="NZ_FUWM01000009.1"/>
</dbReference>
<keyword evidence="2" id="KW-0645">Protease</keyword>
<dbReference type="PROSITE" id="PS01276">
    <property type="entry name" value="PEPTIDASE_U32"/>
    <property type="match status" value="1"/>
</dbReference>